<dbReference type="PANTHER" id="PTHR11432:SF3">
    <property type="entry name" value="NADH-UBIQUINONE OXIDOREDUCTASE CHAIN 1"/>
    <property type="match status" value="1"/>
</dbReference>
<dbReference type="RefSeq" id="WP_202862679.1">
    <property type="nucleotide sequence ID" value="NZ_PVUE01000019.1"/>
</dbReference>
<dbReference type="NCBIfam" id="NF004741">
    <property type="entry name" value="PRK06076.1-2"/>
    <property type="match status" value="1"/>
</dbReference>
<feature type="transmembrane region" description="Helical" evidence="5">
    <location>
        <begin position="27"/>
        <end position="51"/>
    </location>
</feature>
<dbReference type="InterPro" id="IPR001694">
    <property type="entry name" value="NADH_UbQ_OxRdtase_su1/FPO"/>
</dbReference>
<comment type="similarity">
    <text evidence="5 6">Belongs to the complex I subunit 1 family.</text>
</comment>
<keyword evidence="5" id="KW-0830">Ubiquinone</keyword>
<dbReference type="NCBIfam" id="NF004743">
    <property type="entry name" value="PRK06076.1-4"/>
    <property type="match status" value="1"/>
</dbReference>
<evidence type="ECO:0000313" key="9">
    <source>
        <dbReference type="Proteomes" id="UP000237752"/>
    </source>
</evidence>
<keyword evidence="9" id="KW-1185">Reference proteome</keyword>
<feature type="transmembrane region" description="Helical" evidence="5">
    <location>
        <begin position="181"/>
        <end position="201"/>
    </location>
</feature>
<comment type="subunit">
    <text evidence="5">NDH-1 is composed of 14 different subunits. Subunits NuoA, H, J, K, L, M, N constitute the membrane sector of the complex.</text>
</comment>
<feature type="transmembrane region" description="Helical" evidence="5">
    <location>
        <begin position="306"/>
        <end position="325"/>
    </location>
</feature>
<feature type="transmembrane region" description="Helical" evidence="5">
    <location>
        <begin position="213"/>
        <end position="231"/>
    </location>
</feature>
<keyword evidence="4 5" id="KW-0472">Membrane</keyword>
<evidence type="ECO:0000256" key="3">
    <source>
        <dbReference type="ARBA" id="ARBA00022989"/>
    </source>
</evidence>
<protein>
    <recommendedName>
        <fullName evidence="5">NADH-quinone oxidoreductase subunit H</fullName>
        <ecNumber evidence="5">7.1.1.-</ecNumber>
    </recommendedName>
    <alternativeName>
        <fullName evidence="5">NADH dehydrogenase I subunit H</fullName>
    </alternativeName>
    <alternativeName>
        <fullName evidence="5">NDH-1 subunit H</fullName>
    </alternativeName>
</protein>
<evidence type="ECO:0000256" key="4">
    <source>
        <dbReference type="ARBA" id="ARBA00023136"/>
    </source>
</evidence>
<feature type="transmembrane region" description="Helical" evidence="5">
    <location>
        <begin position="98"/>
        <end position="119"/>
    </location>
</feature>
<evidence type="ECO:0000256" key="7">
    <source>
        <dbReference type="SAM" id="MobiDB-lite"/>
    </source>
</evidence>
<name>A0A2T0ZS47_9ACTN</name>
<dbReference type="PANTHER" id="PTHR11432">
    <property type="entry name" value="NADH DEHYDROGENASE SUBUNIT 1"/>
    <property type="match status" value="1"/>
</dbReference>
<accession>A0A2T0ZS47</accession>
<dbReference type="AlphaFoldDB" id="A0A2T0ZS47"/>
<dbReference type="Proteomes" id="UP000237752">
    <property type="component" value="Unassembled WGS sequence"/>
</dbReference>
<keyword evidence="2 5" id="KW-0812">Transmembrane</keyword>
<evidence type="ECO:0000313" key="8">
    <source>
        <dbReference type="EMBL" id="PRZ39114.1"/>
    </source>
</evidence>
<feature type="transmembrane region" description="Helical" evidence="5">
    <location>
        <begin position="139"/>
        <end position="160"/>
    </location>
</feature>
<gene>
    <name evidence="5" type="primary">nuoH</name>
    <name evidence="8" type="ORF">CLV47_11960</name>
</gene>
<dbReference type="GO" id="GO:0016655">
    <property type="term" value="F:oxidoreductase activity, acting on NAD(P)H, quinone or similar compound as acceptor"/>
    <property type="evidence" value="ECO:0007669"/>
    <property type="project" value="UniProtKB-UniRule"/>
</dbReference>
<feature type="transmembrane region" description="Helical" evidence="5">
    <location>
        <begin position="260"/>
        <end position="286"/>
    </location>
</feature>
<comment type="caution">
    <text evidence="8">The sequence shown here is derived from an EMBL/GenBank/DDBJ whole genome shotgun (WGS) entry which is preliminary data.</text>
</comment>
<evidence type="ECO:0000256" key="2">
    <source>
        <dbReference type="ARBA" id="ARBA00022692"/>
    </source>
</evidence>
<comment type="function">
    <text evidence="5">NDH-1 shuttles electrons from NADH, via FMN and iron-sulfur (Fe-S) centers, to quinones in the respiratory chain. The immediate electron acceptor for the enzyme in this species is believed to be ubiquinone. Couples the redox reaction to proton translocation (for every two electrons transferred, four hydrogen ions are translocated across the cytoplasmic membrane), and thus conserves the redox energy in a proton gradient. This subunit may bind ubiquinone.</text>
</comment>
<reference evidence="8 9" key="1">
    <citation type="submission" date="2018-03" db="EMBL/GenBank/DDBJ databases">
        <title>Genomic Encyclopedia of Archaeal and Bacterial Type Strains, Phase II (KMG-II): from individual species to whole genera.</title>
        <authorList>
            <person name="Goeker M."/>
        </authorList>
    </citation>
    <scope>NUCLEOTIDE SEQUENCE [LARGE SCALE GENOMIC DNA]</scope>
    <source>
        <strain evidence="8 9">DSM 100065</strain>
    </source>
</reference>
<dbReference type="EC" id="7.1.1.-" evidence="5"/>
<evidence type="ECO:0000256" key="1">
    <source>
        <dbReference type="ARBA" id="ARBA00004141"/>
    </source>
</evidence>
<dbReference type="Pfam" id="PF00146">
    <property type="entry name" value="NADHdh"/>
    <property type="match status" value="1"/>
</dbReference>
<sequence>MTASIATATLAATDKMPNLSSFGHDPFWMILLKTVGVFAILVVLVLLMIWWERRLIGFMQQRPGPNRTGPIGILQSLADGIKLAFKEEVIPTLADKPVYFLAPVIVAVPAFLAFSVIPLGPIVSIFGTHTPLQLTDSPVGVLVILAAAAVGSYGIILAGWSSGSSYPLLGALRSTAQIITYEIPMGLAIVGVFLFAGSMSTSEVVAAQTHRPWFFIPLFVSMIIYVVAMVGETNRAPFDLAEAESELVGGFHTEYSSMKFAMFFLAEYINMITVSAFATTMFFGGWRAPFGLGAFEWANSGWLPMVWWLGKTCVLLSGFVWLRAALPRIRYDQFMAFGWKVLIPVALVWVLVISFIRTAMNTNGDKMPTFAWWVSGAAAALTLAALAFLYTYMGREKPRENINAEASFPTPPMNLVVPRGARTSDRQGVTANMNREQRRKATAGALSSGDSSKESNDG</sequence>
<comment type="subcellular location">
    <subcellularLocation>
        <location evidence="5 6">Cell membrane</location>
        <topology evidence="5 6">Multi-pass membrane protein</topology>
    </subcellularLocation>
    <subcellularLocation>
        <location evidence="1">Membrane</location>
        <topology evidence="1">Multi-pass membrane protein</topology>
    </subcellularLocation>
</comment>
<keyword evidence="3 5" id="KW-1133">Transmembrane helix</keyword>
<evidence type="ECO:0000256" key="6">
    <source>
        <dbReference type="RuleBase" id="RU000471"/>
    </source>
</evidence>
<dbReference type="GO" id="GO:0048038">
    <property type="term" value="F:quinone binding"/>
    <property type="evidence" value="ECO:0007669"/>
    <property type="project" value="UniProtKB-KW"/>
</dbReference>
<dbReference type="GO" id="GO:0005886">
    <property type="term" value="C:plasma membrane"/>
    <property type="evidence" value="ECO:0007669"/>
    <property type="project" value="UniProtKB-SubCell"/>
</dbReference>
<keyword evidence="5" id="KW-0874">Quinone</keyword>
<keyword evidence="5 6" id="KW-0520">NAD</keyword>
<dbReference type="GO" id="GO:0003954">
    <property type="term" value="F:NADH dehydrogenase activity"/>
    <property type="evidence" value="ECO:0007669"/>
    <property type="project" value="TreeGrafter"/>
</dbReference>
<keyword evidence="5" id="KW-1003">Cell membrane</keyword>
<dbReference type="PROSITE" id="PS00667">
    <property type="entry name" value="COMPLEX1_ND1_1"/>
    <property type="match status" value="1"/>
</dbReference>
<comment type="catalytic activity">
    <reaction evidence="5">
        <text>a quinone + NADH + 5 H(+)(in) = a quinol + NAD(+) + 4 H(+)(out)</text>
        <dbReference type="Rhea" id="RHEA:57888"/>
        <dbReference type="ChEBI" id="CHEBI:15378"/>
        <dbReference type="ChEBI" id="CHEBI:24646"/>
        <dbReference type="ChEBI" id="CHEBI:57540"/>
        <dbReference type="ChEBI" id="CHEBI:57945"/>
        <dbReference type="ChEBI" id="CHEBI:132124"/>
    </reaction>
</comment>
<feature type="transmembrane region" description="Helical" evidence="5">
    <location>
        <begin position="337"/>
        <end position="358"/>
    </location>
</feature>
<dbReference type="InterPro" id="IPR018086">
    <property type="entry name" value="NADH_UbQ_OxRdtase_su1_CS"/>
</dbReference>
<dbReference type="PROSITE" id="PS00668">
    <property type="entry name" value="COMPLEX1_ND1_2"/>
    <property type="match status" value="1"/>
</dbReference>
<organism evidence="8 9">
    <name type="scientific">Antricoccus suffuscus</name>
    <dbReference type="NCBI Taxonomy" id="1629062"/>
    <lineage>
        <taxon>Bacteria</taxon>
        <taxon>Bacillati</taxon>
        <taxon>Actinomycetota</taxon>
        <taxon>Actinomycetes</taxon>
        <taxon>Geodermatophilales</taxon>
        <taxon>Antricoccaceae</taxon>
        <taxon>Antricoccus</taxon>
    </lineage>
</organism>
<dbReference type="EMBL" id="PVUE01000019">
    <property type="protein sequence ID" value="PRZ39114.1"/>
    <property type="molecule type" value="Genomic_DNA"/>
</dbReference>
<feature type="region of interest" description="Disordered" evidence="7">
    <location>
        <begin position="413"/>
        <end position="458"/>
    </location>
</feature>
<dbReference type="GO" id="GO:0009060">
    <property type="term" value="P:aerobic respiration"/>
    <property type="evidence" value="ECO:0007669"/>
    <property type="project" value="TreeGrafter"/>
</dbReference>
<proteinExistence type="inferred from homology"/>
<keyword evidence="5" id="KW-1278">Translocase</keyword>
<feature type="transmembrane region" description="Helical" evidence="5">
    <location>
        <begin position="370"/>
        <end position="392"/>
    </location>
</feature>
<dbReference type="HAMAP" id="MF_01350">
    <property type="entry name" value="NDH1_NuoH"/>
    <property type="match status" value="1"/>
</dbReference>
<evidence type="ECO:0000256" key="5">
    <source>
        <dbReference type="HAMAP-Rule" id="MF_01350"/>
    </source>
</evidence>